<keyword evidence="4" id="KW-0479">Metal-binding</keyword>
<evidence type="ECO:0000256" key="9">
    <source>
        <dbReference type="SAM" id="MobiDB-lite"/>
    </source>
</evidence>
<dbReference type="Proteomes" id="UP001375240">
    <property type="component" value="Unassembled WGS sequence"/>
</dbReference>
<dbReference type="EC" id="2.3.2.31" evidence="2"/>
<evidence type="ECO:0000313" key="12">
    <source>
        <dbReference type="Proteomes" id="UP001375240"/>
    </source>
</evidence>
<name>A0AAV9UV95_9PEZI</name>
<dbReference type="Gene3D" id="1.20.120.1750">
    <property type="match status" value="1"/>
</dbReference>
<feature type="compositionally biased region" description="Polar residues" evidence="9">
    <location>
        <begin position="390"/>
        <end position="401"/>
    </location>
</feature>
<keyword evidence="6" id="KW-0863">Zinc-finger</keyword>
<dbReference type="InterPro" id="IPR002867">
    <property type="entry name" value="IBR_dom"/>
</dbReference>
<protein>
    <recommendedName>
        <fullName evidence="2">RBR-type E3 ubiquitin transferase</fullName>
        <ecNumber evidence="2">2.3.2.31</ecNumber>
    </recommendedName>
</protein>
<dbReference type="PROSITE" id="PS51873">
    <property type="entry name" value="TRIAD"/>
    <property type="match status" value="1"/>
</dbReference>
<dbReference type="SUPFAM" id="SSF57850">
    <property type="entry name" value="RING/U-box"/>
    <property type="match status" value="2"/>
</dbReference>
<dbReference type="InterPro" id="IPR013083">
    <property type="entry name" value="Znf_RING/FYVE/PHD"/>
</dbReference>
<feature type="region of interest" description="Disordered" evidence="9">
    <location>
        <begin position="359"/>
        <end position="405"/>
    </location>
</feature>
<keyword evidence="8" id="KW-0862">Zinc</keyword>
<sequence length="570" mass="64015">MSAVGGDLHFVDLTVDSEGETKRMEVRGTEVDMIDVIESDVSDFRFDSSSPAPSILKAKSAKSRPGTTKKAIPRTNAKRSCKKLSSDFSQWRSGQNFEDIDAEESPLAKQKKRKLEREAEQKQLGERIQELAAAVGWNQPKRTDQRTTKKNSIAIPYRYKEERLVVCSMCDDKVPTSETSRLRCKHRHCNGCLQRNFQMVINSPNMWPAKCCGPLDEQLAFGVLSKEDFEKFLDVKRSKQHTSTSSCYNCHKQLLLVNIIGNSSGFCLACDCVTCIHCTKEMHEGACLLDPETEKLLKVAQGKRWSKCPRCSNMVERNTGCNSMMCRCGTNFCYRCGRDMQICRGGNCSQIEFQSDMWQKQSPHTPLQLDETKREEYRHRSKKGEEELQTQRNAMAEQNSKALEKQQVVSEILSLRAKLDKISPRRSSPKAKASPTPTPTPAPAVTAPVVESSPTPVGIKDAKQKWPALMKALEDRPKPEDQVVLTAKVSSLLETYRKSFPAVMKEFDGKKKSTPAENTVDLTAPDVKDGVSTPKLPDPLPVFPASSLFTMDFDYQGHNPFAPDSMDFNF</sequence>
<feature type="region of interest" description="Disordered" evidence="9">
    <location>
        <begin position="420"/>
        <end position="459"/>
    </location>
</feature>
<dbReference type="GO" id="GO:0061630">
    <property type="term" value="F:ubiquitin protein ligase activity"/>
    <property type="evidence" value="ECO:0007669"/>
    <property type="project" value="UniProtKB-EC"/>
</dbReference>
<evidence type="ECO:0000256" key="6">
    <source>
        <dbReference type="ARBA" id="ARBA00022771"/>
    </source>
</evidence>
<keyword evidence="3" id="KW-0808">Transferase</keyword>
<dbReference type="InterPro" id="IPR044066">
    <property type="entry name" value="TRIAD_supradom"/>
</dbReference>
<comment type="caution">
    <text evidence="11">The sequence shown here is derived from an EMBL/GenBank/DDBJ whole genome shotgun (WGS) entry which is preliminary data.</text>
</comment>
<accession>A0AAV9UV95</accession>
<dbReference type="PANTHER" id="PTHR11685">
    <property type="entry name" value="RBR FAMILY RING FINGER AND IBR DOMAIN-CONTAINING"/>
    <property type="match status" value="1"/>
</dbReference>
<evidence type="ECO:0000256" key="1">
    <source>
        <dbReference type="ARBA" id="ARBA00001798"/>
    </source>
</evidence>
<feature type="region of interest" description="Disordered" evidence="9">
    <location>
        <begin position="99"/>
        <end position="119"/>
    </location>
</feature>
<evidence type="ECO:0000256" key="5">
    <source>
        <dbReference type="ARBA" id="ARBA00022737"/>
    </source>
</evidence>
<reference evidence="11 12" key="1">
    <citation type="submission" date="2019-10" db="EMBL/GenBank/DDBJ databases">
        <authorList>
            <person name="Palmer J.M."/>
        </authorList>
    </citation>
    <scope>NUCLEOTIDE SEQUENCE [LARGE SCALE GENOMIC DNA]</scope>
    <source>
        <strain evidence="11 12">TWF696</strain>
    </source>
</reference>
<dbReference type="GO" id="GO:0008270">
    <property type="term" value="F:zinc ion binding"/>
    <property type="evidence" value="ECO:0007669"/>
    <property type="project" value="UniProtKB-KW"/>
</dbReference>
<evidence type="ECO:0000313" key="11">
    <source>
        <dbReference type="EMBL" id="KAK6349554.1"/>
    </source>
</evidence>
<dbReference type="EMBL" id="JAVHNQ010000004">
    <property type="protein sequence ID" value="KAK6349554.1"/>
    <property type="molecule type" value="Genomic_DNA"/>
</dbReference>
<evidence type="ECO:0000256" key="2">
    <source>
        <dbReference type="ARBA" id="ARBA00012251"/>
    </source>
</evidence>
<keyword evidence="7" id="KW-0833">Ubl conjugation pathway</keyword>
<keyword evidence="5" id="KW-0677">Repeat</keyword>
<dbReference type="CDD" id="cd22584">
    <property type="entry name" value="Rcat_RBR_unk"/>
    <property type="match status" value="1"/>
</dbReference>
<evidence type="ECO:0000259" key="10">
    <source>
        <dbReference type="PROSITE" id="PS51873"/>
    </source>
</evidence>
<proteinExistence type="predicted"/>
<dbReference type="AlphaFoldDB" id="A0AAV9UV95"/>
<dbReference type="GO" id="GO:0016567">
    <property type="term" value="P:protein ubiquitination"/>
    <property type="evidence" value="ECO:0007669"/>
    <property type="project" value="InterPro"/>
</dbReference>
<evidence type="ECO:0000256" key="3">
    <source>
        <dbReference type="ARBA" id="ARBA00022679"/>
    </source>
</evidence>
<feature type="region of interest" description="Disordered" evidence="9">
    <location>
        <begin position="48"/>
        <end position="85"/>
    </location>
</feature>
<feature type="compositionally biased region" description="Basic and acidic residues" evidence="9">
    <location>
        <begin position="370"/>
        <end position="386"/>
    </location>
</feature>
<feature type="region of interest" description="Disordered" evidence="9">
    <location>
        <begin position="510"/>
        <end position="536"/>
    </location>
</feature>
<feature type="compositionally biased region" description="Low complexity" evidence="9">
    <location>
        <begin position="443"/>
        <end position="454"/>
    </location>
</feature>
<gene>
    <name evidence="11" type="ORF">TWF696_005838</name>
</gene>
<keyword evidence="12" id="KW-1185">Reference proteome</keyword>
<dbReference type="Pfam" id="PF01485">
    <property type="entry name" value="IBR"/>
    <property type="match status" value="1"/>
</dbReference>
<dbReference type="InterPro" id="IPR031127">
    <property type="entry name" value="E3_UB_ligase_RBR"/>
</dbReference>
<comment type="catalytic activity">
    <reaction evidence="1">
        <text>[E2 ubiquitin-conjugating enzyme]-S-ubiquitinyl-L-cysteine + [acceptor protein]-L-lysine = [E2 ubiquitin-conjugating enzyme]-L-cysteine + [acceptor protein]-N(6)-ubiquitinyl-L-lysine.</text>
        <dbReference type="EC" id="2.3.2.31"/>
    </reaction>
</comment>
<evidence type="ECO:0000256" key="7">
    <source>
        <dbReference type="ARBA" id="ARBA00022786"/>
    </source>
</evidence>
<evidence type="ECO:0000256" key="4">
    <source>
        <dbReference type="ARBA" id="ARBA00022723"/>
    </source>
</evidence>
<organism evidence="11 12">
    <name type="scientific">Orbilia brochopaga</name>
    <dbReference type="NCBI Taxonomy" id="3140254"/>
    <lineage>
        <taxon>Eukaryota</taxon>
        <taxon>Fungi</taxon>
        <taxon>Dikarya</taxon>
        <taxon>Ascomycota</taxon>
        <taxon>Pezizomycotina</taxon>
        <taxon>Orbiliomycetes</taxon>
        <taxon>Orbiliales</taxon>
        <taxon>Orbiliaceae</taxon>
        <taxon>Orbilia</taxon>
    </lineage>
</organism>
<evidence type="ECO:0000256" key="8">
    <source>
        <dbReference type="ARBA" id="ARBA00022833"/>
    </source>
</evidence>
<feature type="domain" description="RING-type" evidence="10">
    <location>
        <begin position="163"/>
        <end position="352"/>
    </location>
</feature>
<dbReference type="Gene3D" id="3.30.40.10">
    <property type="entry name" value="Zinc/RING finger domain, C3HC4 (zinc finger)"/>
    <property type="match status" value="1"/>
</dbReference>